<dbReference type="OrthoDB" id="9810895at2"/>
<evidence type="ECO:0000313" key="3">
    <source>
        <dbReference type="Proteomes" id="UP000054823"/>
    </source>
</evidence>
<feature type="chain" id="PRO_5006061967" description="PepSY domain-containing protein" evidence="1">
    <location>
        <begin position="25"/>
        <end position="105"/>
    </location>
</feature>
<dbReference type="STRING" id="321267.SHM7688_03759"/>
<dbReference type="EMBL" id="CYPW01000040">
    <property type="protein sequence ID" value="CUH54289.1"/>
    <property type="molecule type" value="Genomic_DNA"/>
</dbReference>
<evidence type="ECO:0000256" key="1">
    <source>
        <dbReference type="SAM" id="SignalP"/>
    </source>
</evidence>
<feature type="signal peptide" evidence="1">
    <location>
        <begin position="1"/>
        <end position="24"/>
    </location>
</feature>
<keyword evidence="3" id="KW-1185">Reference proteome</keyword>
<proteinExistence type="predicted"/>
<reference evidence="2 3" key="1">
    <citation type="submission" date="2015-09" db="EMBL/GenBank/DDBJ databases">
        <authorList>
            <consortium name="Swine Surveillance"/>
        </authorList>
    </citation>
    <scope>NUCLEOTIDE SEQUENCE [LARGE SCALE GENOMIC DNA]</scope>
    <source>
        <strain evidence="2 3">CECT 7688</strain>
    </source>
</reference>
<dbReference type="AlphaFoldDB" id="A0A0P1EV65"/>
<protein>
    <recommendedName>
        <fullName evidence="4">PepSY domain-containing protein</fullName>
    </recommendedName>
</protein>
<dbReference type="RefSeq" id="WP_058241571.1">
    <property type="nucleotide sequence ID" value="NZ_CYPW01000040.1"/>
</dbReference>
<name>A0A0P1EV65_9RHOB</name>
<gene>
    <name evidence="2" type="ORF">SHM7688_03759</name>
</gene>
<accession>A0A0P1EV65</accession>
<organism evidence="2 3">
    <name type="scientific">Shimia marina</name>
    <dbReference type="NCBI Taxonomy" id="321267"/>
    <lineage>
        <taxon>Bacteria</taxon>
        <taxon>Pseudomonadati</taxon>
        <taxon>Pseudomonadota</taxon>
        <taxon>Alphaproteobacteria</taxon>
        <taxon>Rhodobacterales</taxon>
        <taxon>Roseobacteraceae</taxon>
    </lineage>
</organism>
<sequence>MKKTLLTLTSSLSILALSAILTHAQSLRHCAKRDTVVERLAEKYGESRQALGLGTQGAVVEIFASESSGSWTITVTMPNGSTCLMATGQAYEELVEVLPKEGDDA</sequence>
<evidence type="ECO:0000313" key="2">
    <source>
        <dbReference type="EMBL" id="CUH54289.1"/>
    </source>
</evidence>
<evidence type="ECO:0008006" key="4">
    <source>
        <dbReference type="Google" id="ProtNLM"/>
    </source>
</evidence>
<dbReference type="Proteomes" id="UP000054823">
    <property type="component" value="Unassembled WGS sequence"/>
</dbReference>
<keyword evidence="1" id="KW-0732">Signal</keyword>